<reference evidence="2 3" key="1">
    <citation type="submission" date="2019-09" db="EMBL/GenBank/DDBJ databases">
        <title>Bird 10,000 Genomes (B10K) Project - Family phase.</title>
        <authorList>
            <person name="Zhang G."/>
        </authorList>
    </citation>
    <scope>NUCLEOTIDE SEQUENCE [LARGE SCALE GENOMIC DNA]</scope>
    <source>
        <strain evidence="2">B10K-DU-002-35</strain>
        <tissue evidence="2">Muscle</tissue>
    </source>
</reference>
<accession>A0A7L1MTZ4</accession>
<dbReference type="Pfam" id="PF18289">
    <property type="entry name" value="HU-CCDC81_euk_2"/>
    <property type="match status" value="1"/>
</dbReference>
<proteinExistence type="predicted"/>
<evidence type="ECO:0000259" key="1">
    <source>
        <dbReference type="Pfam" id="PF18289"/>
    </source>
</evidence>
<comment type="caution">
    <text evidence="2">The sequence shown here is derived from an EMBL/GenBank/DDBJ whole genome shotgun (WGS) entry which is preliminary data.</text>
</comment>
<dbReference type="Proteomes" id="UP000565785">
    <property type="component" value="Unassembled WGS sequence"/>
</dbReference>
<sequence length="146" mass="16905">AKMLKYLLLKPLEPKDLPALQGLTTREICKVWAAASRFIRKQLSQKMEIEVGTFALVPACATVQRDTVLPLEIPMFQPNRFMRSFCKLKCTKTQIPEETPHTELDFEEIAVDLHFQQEIVKKCVQETLVFFAEALQENKEVEFSFK</sequence>
<organism evidence="2 3">
    <name type="scientific">Rhinopomastus cyanomelas</name>
    <name type="common">Common scimitarbill</name>
    <dbReference type="NCBI Taxonomy" id="113115"/>
    <lineage>
        <taxon>Eukaryota</taxon>
        <taxon>Metazoa</taxon>
        <taxon>Chordata</taxon>
        <taxon>Craniata</taxon>
        <taxon>Vertebrata</taxon>
        <taxon>Euteleostomi</taxon>
        <taxon>Archelosauria</taxon>
        <taxon>Archosauria</taxon>
        <taxon>Dinosauria</taxon>
        <taxon>Saurischia</taxon>
        <taxon>Theropoda</taxon>
        <taxon>Coelurosauria</taxon>
        <taxon>Aves</taxon>
        <taxon>Neognathae</taxon>
        <taxon>Neoaves</taxon>
        <taxon>Telluraves</taxon>
        <taxon>Coraciimorphae</taxon>
        <taxon>Bucerotiformes</taxon>
        <taxon>Rhinopomastidae</taxon>
        <taxon>Rhinopomastus</taxon>
    </lineage>
</organism>
<dbReference type="PANTHER" id="PTHR14362">
    <property type="entry name" value="COILED-COIL DOMAIN-CONTAINING PROTEIN 81"/>
    <property type="match status" value="1"/>
</dbReference>
<name>A0A7L1MTZ4_RHICY</name>
<dbReference type="OrthoDB" id="125906at2759"/>
<feature type="domain" description="CCDC81 HU" evidence="1">
    <location>
        <begin position="100"/>
        <end position="146"/>
    </location>
</feature>
<feature type="non-terminal residue" evidence="2">
    <location>
        <position position="1"/>
    </location>
</feature>
<dbReference type="AlphaFoldDB" id="A0A7L1MTZ4"/>
<evidence type="ECO:0000313" key="2">
    <source>
        <dbReference type="EMBL" id="NXN91028.1"/>
    </source>
</evidence>
<dbReference type="InterPro" id="IPR040673">
    <property type="entry name" value="CCDC81_HU_dom_2"/>
</dbReference>
<keyword evidence="3" id="KW-1185">Reference proteome</keyword>
<gene>
    <name evidence="2" type="primary">Ccdc81</name>
    <name evidence="2" type="ORF">RHICYA_R08841</name>
</gene>
<feature type="non-terminal residue" evidence="2">
    <location>
        <position position="146"/>
    </location>
</feature>
<protein>
    <submittedName>
        <fullName evidence="2">CCD81 protein</fullName>
    </submittedName>
</protein>
<dbReference type="InterPro" id="IPR026295">
    <property type="entry name" value="CCD81"/>
</dbReference>
<evidence type="ECO:0000313" key="3">
    <source>
        <dbReference type="Proteomes" id="UP000565785"/>
    </source>
</evidence>
<dbReference type="GO" id="GO:0005815">
    <property type="term" value="C:microtubule organizing center"/>
    <property type="evidence" value="ECO:0007669"/>
    <property type="project" value="TreeGrafter"/>
</dbReference>
<dbReference type="PANTHER" id="PTHR14362:SF2">
    <property type="entry name" value="COILED-COIL DOMAIN-CONTAINING PROTEIN 81"/>
    <property type="match status" value="1"/>
</dbReference>
<dbReference type="EMBL" id="VXBP01000124">
    <property type="protein sequence ID" value="NXN91028.1"/>
    <property type="molecule type" value="Genomic_DNA"/>
</dbReference>